<protein>
    <submittedName>
        <fullName evidence="1">Uncharacterized protein</fullName>
    </submittedName>
</protein>
<dbReference type="AlphaFoldDB" id="A0A5B7FFY5"/>
<evidence type="ECO:0000313" key="2">
    <source>
        <dbReference type="Proteomes" id="UP000324222"/>
    </source>
</evidence>
<evidence type="ECO:0000313" key="1">
    <source>
        <dbReference type="EMBL" id="MPC44445.1"/>
    </source>
</evidence>
<keyword evidence="2" id="KW-1185">Reference proteome</keyword>
<proteinExistence type="predicted"/>
<gene>
    <name evidence="1" type="ORF">E2C01_038118</name>
</gene>
<comment type="caution">
    <text evidence="1">The sequence shown here is derived from an EMBL/GenBank/DDBJ whole genome shotgun (WGS) entry which is preliminary data.</text>
</comment>
<reference evidence="1 2" key="1">
    <citation type="submission" date="2019-05" db="EMBL/GenBank/DDBJ databases">
        <title>Another draft genome of Portunus trituberculatus and its Hox gene families provides insights of decapod evolution.</title>
        <authorList>
            <person name="Jeong J.-H."/>
            <person name="Song I."/>
            <person name="Kim S."/>
            <person name="Choi T."/>
            <person name="Kim D."/>
            <person name="Ryu S."/>
            <person name="Kim W."/>
        </authorList>
    </citation>
    <scope>NUCLEOTIDE SEQUENCE [LARGE SCALE GENOMIC DNA]</scope>
    <source>
        <tissue evidence="1">Muscle</tissue>
    </source>
</reference>
<sequence>MGEGAGAARGGLLSVVVVSIGQGGSPLHRADLLPREGGGEVHAEAGRHHRDVEALHTFLHHFVLHILLVFLHRSNSRAVCLRPPLPHRRAGVQRSVLRPGWGRAWLLGHLYPHCEGRGRISVDAHIAGLQAVLSTAIVVNAFSREVSVQNAPPSLLDVITRLEHGEIAGITGRGC</sequence>
<accession>A0A5B7FFY5</accession>
<organism evidence="1 2">
    <name type="scientific">Portunus trituberculatus</name>
    <name type="common">Swimming crab</name>
    <name type="synonym">Neptunus trituberculatus</name>
    <dbReference type="NCBI Taxonomy" id="210409"/>
    <lineage>
        <taxon>Eukaryota</taxon>
        <taxon>Metazoa</taxon>
        <taxon>Ecdysozoa</taxon>
        <taxon>Arthropoda</taxon>
        <taxon>Crustacea</taxon>
        <taxon>Multicrustacea</taxon>
        <taxon>Malacostraca</taxon>
        <taxon>Eumalacostraca</taxon>
        <taxon>Eucarida</taxon>
        <taxon>Decapoda</taxon>
        <taxon>Pleocyemata</taxon>
        <taxon>Brachyura</taxon>
        <taxon>Eubrachyura</taxon>
        <taxon>Portunoidea</taxon>
        <taxon>Portunidae</taxon>
        <taxon>Portuninae</taxon>
        <taxon>Portunus</taxon>
    </lineage>
</organism>
<dbReference type="Proteomes" id="UP000324222">
    <property type="component" value="Unassembled WGS sequence"/>
</dbReference>
<dbReference type="EMBL" id="VSRR010006288">
    <property type="protein sequence ID" value="MPC44445.1"/>
    <property type="molecule type" value="Genomic_DNA"/>
</dbReference>
<name>A0A5B7FFY5_PORTR</name>